<comment type="subunit">
    <text evidence="8">Component of the Mediator complex.</text>
</comment>
<keyword evidence="4 8" id="KW-0805">Transcription regulation</keyword>
<evidence type="ECO:0000256" key="2">
    <source>
        <dbReference type="ARBA" id="ARBA00006378"/>
    </source>
</evidence>
<evidence type="ECO:0000256" key="7">
    <source>
        <dbReference type="ARBA" id="ARBA00023242"/>
    </source>
</evidence>
<comment type="similarity">
    <text evidence="2 8">Belongs to the Mediator complex subunit 31 family.</text>
</comment>
<evidence type="ECO:0000256" key="1">
    <source>
        <dbReference type="ARBA" id="ARBA00004123"/>
    </source>
</evidence>
<dbReference type="InterPro" id="IPR008831">
    <property type="entry name" value="Mediator_Med31"/>
</dbReference>
<reference evidence="10" key="2">
    <citation type="submission" date="2021-01" db="EMBL/GenBank/DDBJ databases">
        <authorList>
            <person name="Schikora-Tamarit M.A."/>
        </authorList>
    </citation>
    <scope>NUCLEOTIDE SEQUENCE</scope>
    <source>
        <strain evidence="10">CBS6341</strain>
    </source>
</reference>
<dbReference type="GO" id="GO:0003712">
    <property type="term" value="F:transcription coregulator activity"/>
    <property type="evidence" value="ECO:0007669"/>
    <property type="project" value="InterPro"/>
</dbReference>
<sequence>MEDLPTRWEVELEFVQALANLQYLNYLAQNRYLEDETFLNYLRYLQYWNKPEYSKHLVYPNCLHILNLLIDSKDFRNQIVRTDVMGIIMNDMVNRWKEPQMLFAPTPLEDEKKEDRIVDQGNGTKKDEVKEENIDQTNV</sequence>
<comment type="caution">
    <text evidence="10">The sequence shown here is derived from an EMBL/GenBank/DDBJ whole genome shotgun (WGS) entry which is preliminary data.</text>
</comment>
<feature type="compositionally biased region" description="Basic and acidic residues" evidence="9">
    <location>
        <begin position="109"/>
        <end position="133"/>
    </location>
</feature>
<gene>
    <name evidence="10" type="ORF">WICMUC_000498</name>
</gene>
<feature type="region of interest" description="Disordered" evidence="9">
    <location>
        <begin position="105"/>
        <end position="139"/>
    </location>
</feature>
<dbReference type="GO" id="GO:0006355">
    <property type="term" value="P:regulation of DNA-templated transcription"/>
    <property type="evidence" value="ECO:0007669"/>
    <property type="project" value="InterPro"/>
</dbReference>
<organism evidence="10 11">
    <name type="scientific">Wickerhamomyces mucosus</name>
    <dbReference type="NCBI Taxonomy" id="1378264"/>
    <lineage>
        <taxon>Eukaryota</taxon>
        <taxon>Fungi</taxon>
        <taxon>Dikarya</taxon>
        <taxon>Ascomycota</taxon>
        <taxon>Saccharomycotina</taxon>
        <taxon>Saccharomycetes</taxon>
        <taxon>Phaffomycetales</taxon>
        <taxon>Wickerhamomycetaceae</taxon>
        <taxon>Wickerhamomyces</taxon>
    </lineage>
</organism>
<evidence type="ECO:0000256" key="4">
    <source>
        <dbReference type="ARBA" id="ARBA00023015"/>
    </source>
</evidence>
<keyword evidence="7 8" id="KW-0539">Nucleus</keyword>
<keyword evidence="6 8" id="KW-0804">Transcription</keyword>
<evidence type="ECO:0000256" key="6">
    <source>
        <dbReference type="ARBA" id="ARBA00023163"/>
    </source>
</evidence>
<dbReference type="EMBL" id="JAEUBF010000152">
    <property type="protein sequence ID" value="KAH3680233.1"/>
    <property type="molecule type" value="Genomic_DNA"/>
</dbReference>
<evidence type="ECO:0000256" key="3">
    <source>
        <dbReference type="ARBA" id="ARBA00019660"/>
    </source>
</evidence>
<dbReference type="OrthoDB" id="10257739at2759"/>
<reference evidence="10" key="1">
    <citation type="journal article" date="2021" name="Open Biol.">
        <title>Shared evolutionary footprints suggest mitochondrial oxidative damage underlies multiple complex I losses in fungi.</title>
        <authorList>
            <person name="Schikora-Tamarit M.A."/>
            <person name="Marcet-Houben M."/>
            <person name="Nosek J."/>
            <person name="Gabaldon T."/>
        </authorList>
    </citation>
    <scope>NUCLEOTIDE SEQUENCE</scope>
    <source>
        <strain evidence="10">CBS6341</strain>
    </source>
</reference>
<proteinExistence type="inferred from homology"/>
<name>A0A9P8PXF8_9ASCO</name>
<dbReference type="PANTHER" id="PTHR13186">
    <property type="entry name" value="MEDIATOR OF RNA POLYMERASE II TRANSCRIPTION SUBUNIT 31"/>
    <property type="match status" value="1"/>
</dbReference>
<comment type="function">
    <text evidence="8">Component of the Mediator complex, a coactivator involved in the regulated transcription of nearly all RNA polymerase II-dependent genes. Mediator functions as a bridge to convey information from gene-specific regulatory proteins to the basal RNA polymerase II transcription machinery. Mediator is recruited to promoters by direct interactions with regulatory proteins and serves as a scaffold for the assembly of a functional preinitiation complex with RNA polymerase II and the general transcription factors.</text>
</comment>
<dbReference type="GO" id="GO:0016592">
    <property type="term" value="C:mediator complex"/>
    <property type="evidence" value="ECO:0007669"/>
    <property type="project" value="InterPro"/>
</dbReference>
<dbReference type="Proteomes" id="UP000769528">
    <property type="component" value="Unassembled WGS sequence"/>
</dbReference>
<evidence type="ECO:0000256" key="5">
    <source>
        <dbReference type="ARBA" id="ARBA00023159"/>
    </source>
</evidence>
<dbReference type="Gene3D" id="1.10.10.1340">
    <property type="entry name" value="Mediator of RNA polymerase II, submodule Med31 (Soh1)"/>
    <property type="match status" value="1"/>
</dbReference>
<evidence type="ECO:0000256" key="8">
    <source>
        <dbReference type="RuleBase" id="RU364129"/>
    </source>
</evidence>
<evidence type="ECO:0000313" key="10">
    <source>
        <dbReference type="EMBL" id="KAH3680233.1"/>
    </source>
</evidence>
<dbReference type="AlphaFoldDB" id="A0A9P8PXF8"/>
<dbReference type="Pfam" id="PF05669">
    <property type="entry name" value="Med31"/>
    <property type="match status" value="1"/>
</dbReference>
<accession>A0A9P8PXF8</accession>
<protein>
    <recommendedName>
        <fullName evidence="3 8">Mediator of RNA polymerase II transcription subunit 31</fullName>
    </recommendedName>
</protein>
<keyword evidence="11" id="KW-1185">Reference proteome</keyword>
<dbReference type="InterPro" id="IPR038089">
    <property type="entry name" value="Med31_sf"/>
</dbReference>
<evidence type="ECO:0000313" key="11">
    <source>
        <dbReference type="Proteomes" id="UP000769528"/>
    </source>
</evidence>
<comment type="subcellular location">
    <subcellularLocation>
        <location evidence="1 8">Nucleus</location>
    </subcellularLocation>
</comment>
<evidence type="ECO:0000256" key="9">
    <source>
        <dbReference type="SAM" id="MobiDB-lite"/>
    </source>
</evidence>
<keyword evidence="5 8" id="KW-0010">Activator</keyword>